<gene>
    <name evidence="1" type="ORF">K0M31_016086</name>
</gene>
<organism evidence="1 2">
    <name type="scientific">Melipona bicolor</name>
    <dbReference type="NCBI Taxonomy" id="60889"/>
    <lineage>
        <taxon>Eukaryota</taxon>
        <taxon>Metazoa</taxon>
        <taxon>Ecdysozoa</taxon>
        <taxon>Arthropoda</taxon>
        <taxon>Hexapoda</taxon>
        <taxon>Insecta</taxon>
        <taxon>Pterygota</taxon>
        <taxon>Neoptera</taxon>
        <taxon>Endopterygota</taxon>
        <taxon>Hymenoptera</taxon>
        <taxon>Apocrita</taxon>
        <taxon>Aculeata</taxon>
        <taxon>Apoidea</taxon>
        <taxon>Anthophila</taxon>
        <taxon>Apidae</taxon>
        <taxon>Melipona</taxon>
    </lineage>
</organism>
<comment type="caution">
    <text evidence="1">The sequence shown here is derived from an EMBL/GenBank/DDBJ whole genome shotgun (WGS) entry which is preliminary data.</text>
</comment>
<reference evidence="1" key="1">
    <citation type="submission" date="2021-10" db="EMBL/GenBank/DDBJ databases">
        <title>Melipona bicolor Genome sequencing and assembly.</title>
        <authorList>
            <person name="Araujo N.S."/>
            <person name="Arias M.C."/>
        </authorList>
    </citation>
    <scope>NUCLEOTIDE SEQUENCE</scope>
    <source>
        <strain evidence="1">USP_2M_L1-L4_2017</strain>
        <tissue evidence="1">Whole body</tissue>
    </source>
</reference>
<name>A0AA40G7P7_9HYME</name>
<dbReference type="EMBL" id="JAHYIQ010000005">
    <property type="protein sequence ID" value="KAK1131944.1"/>
    <property type="molecule type" value="Genomic_DNA"/>
</dbReference>
<proteinExistence type="predicted"/>
<dbReference type="Proteomes" id="UP001177670">
    <property type="component" value="Unassembled WGS sequence"/>
</dbReference>
<dbReference type="AlphaFoldDB" id="A0AA40G7P7"/>
<sequence>MMKEQDARQPPPLMKKILSIHRHFCEVVVCHRRIVLKASYEFQPMLHLQTTEIGYDHKSHVNSSTQGKKIEGIEIKHSHHCGYSTILQYAKAEGVANSLKKVCK</sequence>
<evidence type="ECO:0000313" key="2">
    <source>
        <dbReference type="Proteomes" id="UP001177670"/>
    </source>
</evidence>
<evidence type="ECO:0000313" key="1">
    <source>
        <dbReference type="EMBL" id="KAK1131944.1"/>
    </source>
</evidence>
<protein>
    <submittedName>
        <fullName evidence="1">Uncharacterized protein</fullName>
    </submittedName>
</protein>
<accession>A0AA40G7P7</accession>
<keyword evidence="2" id="KW-1185">Reference proteome</keyword>